<reference evidence="3" key="1">
    <citation type="journal article" date="2013" name="Genetics">
        <title>The draft genome and transcriptome of Panagrellus redivivus are shaped by the harsh demands of a free-living lifestyle.</title>
        <authorList>
            <person name="Srinivasan J."/>
            <person name="Dillman A.R."/>
            <person name="Macchietto M.G."/>
            <person name="Heikkinen L."/>
            <person name="Lakso M."/>
            <person name="Fracchia K.M."/>
            <person name="Antoshechkin I."/>
            <person name="Mortazavi A."/>
            <person name="Wong G."/>
            <person name="Sternberg P.W."/>
        </authorList>
    </citation>
    <scope>NUCLEOTIDE SEQUENCE [LARGE SCALE GENOMIC DNA]</scope>
    <source>
        <strain evidence="3">MT8872</strain>
    </source>
</reference>
<feature type="chain" id="PRO_5028903341" evidence="1">
    <location>
        <begin position="21"/>
        <end position="131"/>
    </location>
</feature>
<dbReference type="Proteomes" id="UP000492821">
    <property type="component" value="Unassembled WGS sequence"/>
</dbReference>
<feature type="domain" description="Cystatin" evidence="2">
    <location>
        <begin position="33"/>
        <end position="111"/>
    </location>
</feature>
<dbReference type="InterPro" id="IPR000010">
    <property type="entry name" value="Cystatin_dom"/>
</dbReference>
<evidence type="ECO:0000259" key="2">
    <source>
        <dbReference type="Pfam" id="PF00031"/>
    </source>
</evidence>
<dbReference type="AlphaFoldDB" id="A0A7E4ZQ53"/>
<keyword evidence="3" id="KW-1185">Reference proteome</keyword>
<dbReference type="GO" id="GO:0004869">
    <property type="term" value="F:cysteine-type endopeptidase inhibitor activity"/>
    <property type="evidence" value="ECO:0007669"/>
    <property type="project" value="InterPro"/>
</dbReference>
<keyword evidence="1" id="KW-0732">Signal</keyword>
<evidence type="ECO:0000313" key="4">
    <source>
        <dbReference type="WBParaSite" id="Pan_g10763.t1"/>
    </source>
</evidence>
<dbReference type="Pfam" id="PF00031">
    <property type="entry name" value="Cystatin"/>
    <property type="match status" value="1"/>
</dbReference>
<protein>
    <submittedName>
        <fullName evidence="4">Cystatin domain-containing protein</fullName>
    </submittedName>
</protein>
<name>A0A7E4ZQ53_PANRE</name>
<proteinExistence type="predicted"/>
<feature type="signal peptide" evidence="1">
    <location>
        <begin position="1"/>
        <end position="20"/>
    </location>
</feature>
<dbReference type="WBParaSite" id="Pan_g10763.t1">
    <property type="protein sequence ID" value="Pan_g10763.t1"/>
    <property type="gene ID" value="Pan_g10763"/>
</dbReference>
<accession>A0A7E4ZQ53</accession>
<sequence>MSKPLVIALVLAFSVSVLESAGTTKKFLLGNADLNVTSPAVMEIVRYATQEYNKRSKDHIYVLKDILKASRATTAIGVYNINVVLVETKCLKPVKKNKLCFPGENAAEKKVGLTVITNAIGKDEVTKVKFD</sequence>
<reference evidence="4" key="2">
    <citation type="submission" date="2020-10" db="UniProtKB">
        <authorList>
            <consortium name="WormBaseParasite"/>
        </authorList>
    </citation>
    <scope>IDENTIFICATION</scope>
</reference>
<evidence type="ECO:0000313" key="3">
    <source>
        <dbReference type="Proteomes" id="UP000492821"/>
    </source>
</evidence>
<dbReference type="InterPro" id="IPR046350">
    <property type="entry name" value="Cystatin_sf"/>
</dbReference>
<dbReference type="Gene3D" id="3.10.450.10">
    <property type="match status" value="1"/>
</dbReference>
<dbReference type="CDD" id="cd00042">
    <property type="entry name" value="CY"/>
    <property type="match status" value="1"/>
</dbReference>
<dbReference type="SUPFAM" id="SSF54403">
    <property type="entry name" value="Cystatin/monellin"/>
    <property type="match status" value="1"/>
</dbReference>
<organism evidence="3 4">
    <name type="scientific">Panagrellus redivivus</name>
    <name type="common">Microworm</name>
    <dbReference type="NCBI Taxonomy" id="6233"/>
    <lineage>
        <taxon>Eukaryota</taxon>
        <taxon>Metazoa</taxon>
        <taxon>Ecdysozoa</taxon>
        <taxon>Nematoda</taxon>
        <taxon>Chromadorea</taxon>
        <taxon>Rhabditida</taxon>
        <taxon>Tylenchina</taxon>
        <taxon>Panagrolaimomorpha</taxon>
        <taxon>Panagrolaimoidea</taxon>
        <taxon>Panagrolaimidae</taxon>
        <taxon>Panagrellus</taxon>
    </lineage>
</organism>
<evidence type="ECO:0000256" key="1">
    <source>
        <dbReference type="SAM" id="SignalP"/>
    </source>
</evidence>